<organism evidence="2 3">
    <name type="scientific">Penicillium freii</name>
    <dbReference type="NCBI Taxonomy" id="48697"/>
    <lineage>
        <taxon>Eukaryota</taxon>
        <taxon>Fungi</taxon>
        <taxon>Dikarya</taxon>
        <taxon>Ascomycota</taxon>
        <taxon>Pezizomycotina</taxon>
        <taxon>Eurotiomycetes</taxon>
        <taxon>Eurotiomycetidae</taxon>
        <taxon>Eurotiales</taxon>
        <taxon>Aspergillaceae</taxon>
        <taxon>Penicillium</taxon>
    </lineage>
</organism>
<sequence>MALLSRSSLRSVRRAPEEADSQAPPTKKPRIENSDRKSSPDCLDTKDPTSKSRPTS</sequence>
<dbReference type="STRING" id="48697.A0A101M8Z1"/>
<evidence type="ECO:0000313" key="2">
    <source>
        <dbReference type="EMBL" id="KUM56112.1"/>
    </source>
</evidence>
<comment type="caution">
    <text evidence="2">The sequence shown here is derived from an EMBL/GenBank/DDBJ whole genome shotgun (WGS) entry which is preliminary data.</text>
</comment>
<feature type="compositionally biased region" description="Low complexity" evidence="1">
    <location>
        <begin position="1"/>
        <end position="10"/>
    </location>
</feature>
<dbReference type="Proteomes" id="UP000055045">
    <property type="component" value="Unassembled WGS sequence"/>
</dbReference>
<accession>A0A101M8Z1</accession>
<evidence type="ECO:0000256" key="1">
    <source>
        <dbReference type="SAM" id="MobiDB-lite"/>
    </source>
</evidence>
<protein>
    <submittedName>
        <fullName evidence="2">Uncharacterized protein</fullName>
    </submittedName>
</protein>
<reference evidence="2 3" key="1">
    <citation type="submission" date="2015-10" db="EMBL/GenBank/DDBJ databases">
        <title>Genome sequencing of Penicillium freii.</title>
        <authorList>
            <person name="Nguyen H.D."/>
            <person name="Visagie C.M."/>
            <person name="Seifert K.A."/>
        </authorList>
    </citation>
    <scope>NUCLEOTIDE SEQUENCE [LARGE SCALE GENOMIC DNA]</scope>
    <source>
        <strain evidence="2 3">DAOM 242723</strain>
    </source>
</reference>
<feature type="non-terminal residue" evidence="2">
    <location>
        <position position="56"/>
    </location>
</feature>
<evidence type="ECO:0000313" key="3">
    <source>
        <dbReference type="Proteomes" id="UP000055045"/>
    </source>
</evidence>
<feature type="compositionally biased region" description="Basic and acidic residues" evidence="1">
    <location>
        <begin position="29"/>
        <end position="50"/>
    </location>
</feature>
<proteinExistence type="predicted"/>
<name>A0A101M8Z1_PENFR</name>
<keyword evidence="3" id="KW-1185">Reference proteome</keyword>
<dbReference type="AlphaFoldDB" id="A0A101M8Z1"/>
<gene>
    <name evidence="2" type="ORF">ACN42_g11114</name>
</gene>
<dbReference type="EMBL" id="LLXE01000551">
    <property type="protein sequence ID" value="KUM56112.1"/>
    <property type="molecule type" value="Genomic_DNA"/>
</dbReference>
<feature type="region of interest" description="Disordered" evidence="1">
    <location>
        <begin position="1"/>
        <end position="56"/>
    </location>
</feature>